<evidence type="ECO:0000259" key="1">
    <source>
        <dbReference type="Pfam" id="PF09588"/>
    </source>
</evidence>
<dbReference type="GO" id="GO:0006281">
    <property type="term" value="P:DNA repair"/>
    <property type="evidence" value="ECO:0007669"/>
    <property type="project" value="UniProtKB-ARBA"/>
</dbReference>
<keyword evidence="2" id="KW-0255">Endonuclease</keyword>
<sequence length="201" mass="22293">ATDDLPASCTPCRQFYADHVCISPAAATALEQATRSQQTPTWFFARKLRLTASNINTVPKKADTDCEKAVKSLLCSSFTGNAATRHGQMYEPVARAQFARENGVAISECGMFVSKDMPWLSATPDGIIGEALLEVKCPNTNDCKEYVKSGKYDVREVKPKTNPVKYYLAQKGSSGYYSQVQFQMFCTGKRVCFFYVWSVNS</sequence>
<dbReference type="InterPro" id="IPR051703">
    <property type="entry name" value="NF-kappa-B_Signaling_Reg"/>
</dbReference>
<feature type="domain" description="YqaJ viral recombinase" evidence="1">
    <location>
        <begin position="42"/>
        <end position="189"/>
    </location>
</feature>
<reference evidence="2" key="1">
    <citation type="journal article" date="2018" name="PLoS Negl. Trop. Dis.">
        <title>Sialome diversity of ticks revealed by RNAseq of single tick salivary glands.</title>
        <authorList>
            <person name="Perner J."/>
            <person name="Kropackova S."/>
            <person name="Kopacek P."/>
            <person name="Ribeiro J.M."/>
        </authorList>
    </citation>
    <scope>NUCLEOTIDE SEQUENCE</scope>
    <source>
        <strain evidence="2">Siblings of single egg batch collected in Ceske Budejovice</strain>
        <tissue evidence="2">Salivary glands</tissue>
    </source>
</reference>
<protein>
    <submittedName>
        <fullName evidence="2">Putative phage-type endonuclease</fullName>
    </submittedName>
</protein>
<dbReference type="PANTHER" id="PTHR46609:SF8">
    <property type="entry name" value="YQAJ VIRAL RECOMBINASE DOMAIN-CONTAINING PROTEIN"/>
    <property type="match status" value="1"/>
</dbReference>
<dbReference type="AlphaFoldDB" id="A0A147BID2"/>
<accession>A0A147BID2</accession>
<feature type="non-terminal residue" evidence="2">
    <location>
        <position position="1"/>
    </location>
</feature>
<dbReference type="InterPro" id="IPR019080">
    <property type="entry name" value="YqaJ_viral_recombinase"/>
</dbReference>
<proteinExistence type="predicted"/>
<dbReference type="CDD" id="cd22343">
    <property type="entry name" value="PDDEXK_lambda_exonuclease-like"/>
    <property type="match status" value="1"/>
</dbReference>
<keyword evidence="2" id="KW-0378">Hydrolase</keyword>
<dbReference type="PANTHER" id="PTHR46609">
    <property type="entry name" value="EXONUCLEASE, PHAGE-TYPE/RECB, C-TERMINAL DOMAIN-CONTAINING PROTEIN"/>
    <property type="match status" value="1"/>
</dbReference>
<keyword evidence="2" id="KW-0540">Nuclease</keyword>
<organism evidence="2">
    <name type="scientific">Ixodes ricinus</name>
    <name type="common">Common tick</name>
    <name type="synonym">Acarus ricinus</name>
    <dbReference type="NCBI Taxonomy" id="34613"/>
    <lineage>
        <taxon>Eukaryota</taxon>
        <taxon>Metazoa</taxon>
        <taxon>Ecdysozoa</taxon>
        <taxon>Arthropoda</taxon>
        <taxon>Chelicerata</taxon>
        <taxon>Arachnida</taxon>
        <taxon>Acari</taxon>
        <taxon>Parasitiformes</taxon>
        <taxon>Ixodida</taxon>
        <taxon>Ixodoidea</taxon>
        <taxon>Ixodidae</taxon>
        <taxon>Ixodinae</taxon>
        <taxon>Ixodes</taxon>
    </lineage>
</organism>
<dbReference type="GO" id="GO:0004519">
    <property type="term" value="F:endonuclease activity"/>
    <property type="evidence" value="ECO:0007669"/>
    <property type="project" value="UniProtKB-KW"/>
</dbReference>
<dbReference type="Gene3D" id="3.90.320.10">
    <property type="match status" value="1"/>
</dbReference>
<dbReference type="InterPro" id="IPR011604">
    <property type="entry name" value="PDDEXK-like_dom_sf"/>
</dbReference>
<feature type="non-terminal residue" evidence="2">
    <location>
        <position position="201"/>
    </location>
</feature>
<evidence type="ECO:0000313" key="2">
    <source>
        <dbReference type="EMBL" id="JAR90536.1"/>
    </source>
</evidence>
<dbReference type="SUPFAM" id="SSF52980">
    <property type="entry name" value="Restriction endonuclease-like"/>
    <property type="match status" value="1"/>
</dbReference>
<dbReference type="EMBL" id="GEGO01004868">
    <property type="protein sequence ID" value="JAR90536.1"/>
    <property type="molecule type" value="Transcribed_RNA"/>
</dbReference>
<dbReference type="Pfam" id="PF09588">
    <property type="entry name" value="YqaJ"/>
    <property type="match status" value="1"/>
</dbReference>
<name>A0A147BID2_IXORI</name>
<dbReference type="InterPro" id="IPR011335">
    <property type="entry name" value="Restrct_endonuc-II-like"/>
</dbReference>